<dbReference type="CDD" id="cd02989">
    <property type="entry name" value="Phd_like_TxnDC9"/>
    <property type="match status" value="1"/>
</dbReference>
<evidence type="ECO:0000313" key="3">
    <source>
        <dbReference type="Proteomes" id="UP000269793"/>
    </source>
</evidence>
<dbReference type="Gene3D" id="3.40.30.10">
    <property type="entry name" value="Glutaredoxin"/>
    <property type="match status" value="1"/>
</dbReference>
<dbReference type="EMBL" id="CP033150">
    <property type="protein sequence ID" value="AYO42941.1"/>
    <property type="molecule type" value="Genomic_DNA"/>
</dbReference>
<feature type="compositionally biased region" description="Basic and acidic residues" evidence="1">
    <location>
        <begin position="42"/>
        <end position="57"/>
    </location>
</feature>
<gene>
    <name evidence="2" type="primary">plp1</name>
    <name evidence="2" type="ORF">DNF11_1991</name>
</gene>
<feature type="region of interest" description="Disordered" evidence="1">
    <location>
        <begin position="1"/>
        <end position="21"/>
    </location>
</feature>
<dbReference type="VEuPathDB" id="FungiDB:DNF11_1991"/>
<name>A0A3G2S4C5_MALR7</name>
<evidence type="ECO:0000313" key="2">
    <source>
        <dbReference type="EMBL" id="AYO42941.1"/>
    </source>
</evidence>
<accession>A0A3G2S4C5</accession>
<sequence>MSAWQDAPDLGAYTAQADSDEEVLAELEREVEALNEADADDAERVAGKGRGSDDRDLSQVFEEYRAQRLAEMQAQIAARIGADTSDPNRGKYVQVEDEKALLSSSVREPKVVIHFAKKEFRRCHILDRHLEHLARQHPGTLFLKTYVEHAPFLVQKLDIRVLPCLMAFVQGVCKDKMIGFQEFGNSDTFTTAALEWRLGQTGVILPQQKPSKPILGFGVPTAAPEPDDWD</sequence>
<dbReference type="PANTHER" id="PTHR21148">
    <property type="entry name" value="THIOREDOXIN DOMAIN-CONTAINING PROTEIN 9"/>
    <property type="match status" value="1"/>
</dbReference>
<dbReference type="SUPFAM" id="SSF52833">
    <property type="entry name" value="Thioredoxin-like"/>
    <property type="match status" value="1"/>
</dbReference>
<dbReference type="InterPro" id="IPR036249">
    <property type="entry name" value="Thioredoxin-like_sf"/>
</dbReference>
<dbReference type="Proteomes" id="UP000269793">
    <property type="component" value="Chromosome III"/>
</dbReference>
<keyword evidence="3" id="KW-1185">Reference proteome</keyword>
<dbReference type="AlphaFoldDB" id="A0A3G2S4C5"/>
<reference evidence="2 3" key="1">
    <citation type="submission" date="2018-10" db="EMBL/GenBank/DDBJ databases">
        <title>Complete genome sequence of Malassezia restricta CBS 7877.</title>
        <authorList>
            <person name="Morand S.C."/>
            <person name="Bertignac M."/>
            <person name="Iltis A."/>
            <person name="Kolder I."/>
            <person name="Pirovano W."/>
            <person name="Jourdain R."/>
            <person name="Clavaud C."/>
        </authorList>
    </citation>
    <scope>NUCLEOTIDE SEQUENCE [LARGE SCALE GENOMIC DNA]</scope>
    <source>
        <strain evidence="2 3">CBS 7877</strain>
    </source>
</reference>
<dbReference type="OrthoDB" id="10012223at2759"/>
<protein>
    <submittedName>
        <fullName evidence="2">Thioredoxin domain-containing protein plp1</fullName>
    </submittedName>
</protein>
<proteinExistence type="predicted"/>
<feature type="region of interest" description="Disordered" evidence="1">
    <location>
        <begin position="34"/>
        <end position="57"/>
    </location>
</feature>
<organism evidence="2 3">
    <name type="scientific">Malassezia restricta (strain ATCC 96810 / NBRC 103918 / CBS 7877)</name>
    <name type="common">Seborrheic dermatitis infection agent</name>
    <dbReference type="NCBI Taxonomy" id="425264"/>
    <lineage>
        <taxon>Eukaryota</taxon>
        <taxon>Fungi</taxon>
        <taxon>Dikarya</taxon>
        <taxon>Basidiomycota</taxon>
        <taxon>Ustilaginomycotina</taxon>
        <taxon>Malasseziomycetes</taxon>
        <taxon>Malasseziales</taxon>
        <taxon>Malasseziaceae</taxon>
        <taxon>Malassezia</taxon>
    </lineage>
</organism>
<evidence type="ECO:0000256" key="1">
    <source>
        <dbReference type="SAM" id="MobiDB-lite"/>
    </source>
</evidence>
<dbReference type="STRING" id="425264.A0A3G2S4C5"/>